<gene>
    <name evidence="2" type="ORF">LTR77_004240</name>
</gene>
<evidence type="ECO:0000256" key="1">
    <source>
        <dbReference type="SAM" id="MobiDB-lite"/>
    </source>
</evidence>
<proteinExistence type="predicted"/>
<dbReference type="InterPro" id="IPR038883">
    <property type="entry name" value="AN11006-like"/>
</dbReference>
<feature type="region of interest" description="Disordered" evidence="1">
    <location>
        <begin position="1"/>
        <end position="39"/>
    </location>
</feature>
<evidence type="ECO:0000313" key="3">
    <source>
        <dbReference type="Proteomes" id="UP001337655"/>
    </source>
</evidence>
<dbReference type="PANTHER" id="PTHR42085:SF1">
    <property type="entry name" value="F-BOX DOMAIN-CONTAINING PROTEIN"/>
    <property type="match status" value="1"/>
</dbReference>
<dbReference type="AlphaFoldDB" id="A0AAV9PD24"/>
<evidence type="ECO:0000313" key="2">
    <source>
        <dbReference type="EMBL" id="KAK5171096.1"/>
    </source>
</evidence>
<organism evidence="2 3">
    <name type="scientific">Saxophila tyrrhenica</name>
    <dbReference type="NCBI Taxonomy" id="1690608"/>
    <lineage>
        <taxon>Eukaryota</taxon>
        <taxon>Fungi</taxon>
        <taxon>Dikarya</taxon>
        <taxon>Ascomycota</taxon>
        <taxon>Pezizomycotina</taxon>
        <taxon>Dothideomycetes</taxon>
        <taxon>Dothideomycetidae</taxon>
        <taxon>Mycosphaerellales</taxon>
        <taxon>Extremaceae</taxon>
        <taxon>Saxophila</taxon>
    </lineage>
</organism>
<dbReference type="EMBL" id="JAVRRT010000006">
    <property type="protein sequence ID" value="KAK5171096.1"/>
    <property type="molecule type" value="Genomic_DNA"/>
</dbReference>
<feature type="compositionally biased region" description="Polar residues" evidence="1">
    <location>
        <begin position="1"/>
        <end position="11"/>
    </location>
</feature>
<feature type="compositionally biased region" description="Basic and acidic residues" evidence="1">
    <location>
        <begin position="13"/>
        <end position="26"/>
    </location>
</feature>
<dbReference type="GeneID" id="89925586"/>
<dbReference type="RefSeq" id="XP_064660124.1">
    <property type="nucleotide sequence ID" value="XM_064801494.1"/>
</dbReference>
<accession>A0AAV9PD24</accession>
<dbReference type="Proteomes" id="UP001337655">
    <property type="component" value="Unassembled WGS sequence"/>
</dbReference>
<sequence>MADSSDQQAQLSEAKDTNTREPRGTDDTTTTTAVLTPPQVPVSTHCPLLELPPELRNSIWEYAVTEQAKLPLDGGIPELPLLLACKQIREEAWPIFYLQNKFTVRDTDYNSDIYTHTTKRSRELKRRYKIRFQYKTIGTRMPNWPNLMTRLHRYHEGLVSHHFIKPSRVPKSESVTNGLLGVMFKTVENSKSRSWAQVEMLLEEYHRVLVRIDARWE</sequence>
<reference evidence="2 3" key="1">
    <citation type="submission" date="2023-08" db="EMBL/GenBank/DDBJ databases">
        <title>Black Yeasts Isolated from many extreme environments.</title>
        <authorList>
            <person name="Coleine C."/>
            <person name="Stajich J.E."/>
            <person name="Selbmann L."/>
        </authorList>
    </citation>
    <scope>NUCLEOTIDE SEQUENCE [LARGE SCALE GENOMIC DNA]</scope>
    <source>
        <strain evidence="2 3">CCFEE 5935</strain>
    </source>
</reference>
<name>A0AAV9PD24_9PEZI</name>
<protein>
    <submittedName>
        <fullName evidence="2">Uncharacterized protein</fullName>
    </submittedName>
</protein>
<keyword evidence="3" id="KW-1185">Reference proteome</keyword>
<comment type="caution">
    <text evidence="2">The sequence shown here is derived from an EMBL/GenBank/DDBJ whole genome shotgun (WGS) entry which is preliminary data.</text>
</comment>
<dbReference type="PANTHER" id="PTHR42085">
    <property type="entry name" value="F-BOX DOMAIN-CONTAINING PROTEIN"/>
    <property type="match status" value="1"/>
</dbReference>